<comment type="similarity">
    <text evidence="1">Belongs to the serine-aspartate repeat-containing protein (SDr) family.</text>
</comment>
<keyword evidence="2" id="KW-0964">Secreted</keyword>
<dbReference type="Proteomes" id="UP000235036">
    <property type="component" value="Unassembled WGS sequence"/>
</dbReference>
<protein>
    <submittedName>
        <fullName evidence="5">Cna B-type</fullName>
    </submittedName>
</protein>
<gene>
    <name evidence="5" type="ORF">CEN44_04430</name>
</gene>
<keyword evidence="3" id="KW-0732">Signal</keyword>
<dbReference type="PANTHER" id="PTHR36108">
    <property type="entry name" value="COLOSSIN-B-RELATED"/>
    <property type="match status" value="1"/>
</dbReference>
<organism evidence="5 6">
    <name type="scientific">Fischerella muscicola CCMEE 5323</name>
    <dbReference type="NCBI Taxonomy" id="2019572"/>
    <lineage>
        <taxon>Bacteria</taxon>
        <taxon>Bacillati</taxon>
        <taxon>Cyanobacteriota</taxon>
        <taxon>Cyanophyceae</taxon>
        <taxon>Nostocales</taxon>
        <taxon>Hapalosiphonaceae</taxon>
        <taxon>Fischerella</taxon>
    </lineage>
</organism>
<evidence type="ECO:0000313" key="5">
    <source>
        <dbReference type="EMBL" id="PLZ93020.1"/>
    </source>
</evidence>
<feature type="region of interest" description="Disordered" evidence="4">
    <location>
        <begin position="302"/>
        <end position="323"/>
    </location>
</feature>
<name>A0A2N6K787_FISMU</name>
<reference evidence="5 6" key="1">
    <citation type="submission" date="2017-08" db="EMBL/GenBank/DDBJ databases">
        <title>Genomes of Fischerella (Mastigocladus) sp. strains.</title>
        <authorList>
            <person name="Miller S.R."/>
        </authorList>
    </citation>
    <scope>NUCLEOTIDE SEQUENCE [LARGE SCALE GENOMIC DNA]</scope>
    <source>
        <strain evidence="5 6">CCMEE 5323</strain>
    </source>
</reference>
<evidence type="ECO:0000256" key="3">
    <source>
        <dbReference type="ARBA" id="ARBA00022729"/>
    </source>
</evidence>
<dbReference type="Pfam" id="PF13620">
    <property type="entry name" value="CarboxypepD_reg"/>
    <property type="match status" value="1"/>
</dbReference>
<dbReference type="Gene3D" id="2.60.40.10">
    <property type="entry name" value="Immunoglobulins"/>
    <property type="match status" value="2"/>
</dbReference>
<dbReference type="RefSeq" id="WP_016865204.1">
    <property type="nucleotide sequence ID" value="NZ_CAWNVR010000057.1"/>
</dbReference>
<dbReference type="AlphaFoldDB" id="A0A2N6K787"/>
<dbReference type="EMBL" id="NRQW01000089">
    <property type="protein sequence ID" value="PLZ93020.1"/>
    <property type="molecule type" value="Genomic_DNA"/>
</dbReference>
<evidence type="ECO:0000256" key="2">
    <source>
        <dbReference type="ARBA" id="ARBA00022525"/>
    </source>
</evidence>
<evidence type="ECO:0000256" key="1">
    <source>
        <dbReference type="ARBA" id="ARBA00007257"/>
    </source>
</evidence>
<sequence length="1023" mass="111730">MLYPALPPAPPVLSITLQPEQVIERKITEKQLLSEQRKIIAEATLENSNNDIASKAQKSELSLEQEELEFLDHQLELADQHYKLLAAIFKAQSVIPEFSNSQANSTTVLPTSTAPINTPVLVNQSSEVQVIADLPSDLNNNQQSSNNYDTTEKLKLITPGNIEVTTNNIKSVEDAKNDYASVNRDSSNLAQNIKSVGGTFLVGVIINRREVGGLEIRLDGNTILVPLESFAEIANFTVTNVNGKIQLKTPLGVVDIAENNLIKIDGITYISDVLLKEKLATPIEFKASDLALIVNLPWQQDNKESGQPTPELEPEVKPPSSTLSSLRQELYLYRNSEDTNLRSSTLLGGRLAGGTWRVRLNNNFENVPYVSEYFFYKRENRFRYQIGRQQIGLHPLLNSMDLTGAQIGFTNLPTDSLYQSYSASELLPRRSRPLQTFRGEAPPASFVQLRVSGIVVAQQQVGLNGVYEFVDVRLPVSNSNEIELLIYDRNNLSVPTEIRSLRLNTSDLLLPAGGNVQLAGLGLSGNLAQNALFYGFNGDAGEPVGFYQFRQGLSNNLTFEGAIQAIPDTLQAQAGFVWRPASPVILATSLGTSRGELGYTADLDADFGKLEILANSQLFPSGYYSNNGSGDRYNHSLEVNYRFSNTFNLGFLARSRQSDGDDATNYILPTFAVNPFSGLSLRGRPDIEGQYIFNAFYQISPVSRLSFNTFGDIYTSDFSYNLNREYQLSLGGEFGGDLSPRYTVAVNRSSLSLGGLNWRLGLAYSDGDVGPVVGASMQVLPGLLARVDYQGIPSRSKNIIGGFGDDRLTISLVSDLSFAGGKLTPAKSYGLRRERGGIAGRIVVEGENKDFNLAGAAIRVVDSRNKIVGGSQTDSFGNFFVSNLPEGVYVVELDPNKLPVELSTVKTSIVAEVASSAVTRLDFPVREEYGMAGKITDAAGQPVAEAKVELIGADGKPVTSSVTDEFGFYRFDSVPVGKYTIQVPSQDATAPSDNLPKRVVQIKNEFVFDQNLQLPISAAAKKK</sequence>
<dbReference type="SUPFAM" id="SSF49478">
    <property type="entry name" value="Cna protein B-type domain"/>
    <property type="match status" value="2"/>
</dbReference>
<comment type="caution">
    <text evidence="5">The sequence shown here is derived from an EMBL/GenBank/DDBJ whole genome shotgun (WGS) entry which is preliminary data.</text>
</comment>
<accession>A0A2N6K787</accession>
<evidence type="ECO:0000313" key="6">
    <source>
        <dbReference type="Proteomes" id="UP000235036"/>
    </source>
</evidence>
<proteinExistence type="inferred from homology"/>
<evidence type="ECO:0000256" key="4">
    <source>
        <dbReference type="SAM" id="MobiDB-lite"/>
    </source>
</evidence>
<dbReference type="PANTHER" id="PTHR36108:SF13">
    <property type="entry name" value="COLOSSIN-B-RELATED"/>
    <property type="match status" value="1"/>
</dbReference>
<keyword evidence="6" id="KW-1185">Reference proteome</keyword>
<dbReference type="InterPro" id="IPR013783">
    <property type="entry name" value="Ig-like_fold"/>
</dbReference>